<evidence type="ECO:0000259" key="2">
    <source>
        <dbReference type="PROSITE" id="PS50883"/>
    </source>
</evidence>
<feature type="domain" description="GGDEF" evidence="3">
    <location>
        <begin position="335"/>
        <end position="468"/>
    </location>
</feature>
<dbReference type="SUPFAM" id="SSF55073">
    <property type="entry name" value="Nucleotide cyclase"/>
    <property type="match status" value="1"/>
</dbReference>
<dbReference type="NCBIfam" id="TIGR00229">
    <property type="entry name" value="sensory_box"/>
    <property type="match status" value="1"/>
</dbReference>
<reference evidence="4 5" key="1">
    <citation type="submission" date="2016-11" db="EMBL/GenBank/DDBJ databases">
        <authorList>
            <person name="Jaros S."/>
            <person name="Januszkiewicz K."/>
            <person name="Wedrychowicz H."/>
        </authorList>
    </citation>
    <scope>NUCLEOTIDE SEQUENCE [LARGE SCALE GENOMIC DNA]</scope>
    <source>
        <strain evidence="4 5">GAS242</strain>
    </source>
</reference>
<dbReference type="RefSeq" id="WP_079565392.1">
    <property type="nucleotide sequence ID" value="NZ_LT670818.1"/>
</dbReference>
<organism evidence="4 5">
    <name type="scientific">Bradyrhizobium erythrophlei</name>
    <dbReference type="NCBI Taxonomy" id="1437360"/>
    <lineage>
        <taxon>Bacteria</taxon>
        <taxon>Pseudomonadati</taxon>
        <taxon>Pseudomonadota</taxon>
        <taxon>Alphaproteobacteria</taxon>
        <taxon>Hyphomicrobiales</taxon>
        <taxon>Nitrobacteraceae</taxon>
        <taxon>Bradyrhizobium</taxon>
    </lineage>
</organism>
<dbReference type="InterPro" id="IPR052155">
    <property type="entry name" value="Biofilm_reg_signaling"/>
</dbReference>
<evidence type="ECO:0000313" key="5">
    <source>
        <dbReference type="Proteomes" id="UP000190675"/>
    </source>
</evidence>
<feature type="domain" description="PAS" evidence="1">
    <location>
        <begin position="62"/>
        <end position="102"/>
    </location>
</feature>
<dbReference type="SMART" id="SM00267">
    <property type="entry name" value="GGDEF"/>
    <property type="match status" value="1"/>
</dbReference>
<dbReference type="CDD" id="cd01949">
    <property type="entry name" value="GGDEF"/>
    <property type="match status" value="1"/>
</dbReference>
<dbReference type="SMART" id="SM00052">
    <property type="entry name" value="EAL"/>
    <property type="match status" value="1"/>
</dbReference>
<dbReference type="Pfam" id="PF12860">
    <property type="entry name" value="PAS_7"/>
    <property type="match status" value="1"/>
</dbReference>
<dbReference type="InterPro" id="IPR000014">
    <property type="entry name" value="PAS"/>
</dbReference>
<dbReference type="AlphaFoldDB" id="A0A1M5ICQ6"/>
<feature type="domain" description="EAL" evidence="2">
    <location>
        <begin position="477"/>
        <end position="727"/>
    </location>
</feature>
<dbReference type="SUPFAM" id="SSF55785">
    <property type="entry name" value="PYP-like sensor domain (PAS domain)"/>
    <property type="match status" value="2"/>
</dbReference>
<dbReference type="InterPro" id="IPR000160">
    <property type="entry name" value="GGDEF_dom"/>
</dbReference>
<dbReference type="PROSITE" id="PS50887">
    <property type="entry name" value="GGDEF"/>
    <property type="match status" value="1"/>
</dbReference>
<dbReference type="CDD" id="cd01948">
    <property type="entry name" value="EAL"/>
    <property type="match status" value="1"/>
</dbReference>
<dbReference type="NCBIfam" id="TIGR00254">
    <property type="entry name" value="GGDEF"/>
    <property type="match status" value="1"/>
</dbReference>
<dbReference type="Gene3D" id="3.20.20.450">
    <property type="entry name" value="EAL domain"/>
    <property type="match status" value="1"/>
</dbReference>
<dbReference type="Gene3D" id="3.30.450.20">
    <property type="entry name" value="PAS domain"/>
    <property type="match status" value="2"/>
</dbReference>
<dbReference type="PANTHER" id="PTHR44757">
    <property type="entry name" value="DIGUANYLATE CYCLASE DGCP"/>
    <property type="match status" value="1"/>
</dbReference>
<dbReference type="InterPro" id="IPR043128">
    <property type="entry name" value="Rev_trsase/Diguanyl_cyclase"/>
</dbReference>
<gene>
    <name evidence="4" type="ORF">SAMN05444169_1480</name>
</gene>
<dbReference type="PROSITE" id="PS50112">
    <property type="entry name" value="PAS"/>
    <property type="match status" value="1"/>
</dbReference>
<sequence>MPKIRPKVVKKRKHAAITRIAGRLAKPSPKLLSGSRRVSAEIGEIVRKRAEAEAAIAEARKSHERLREAFDILPQGIVFLDAEGRYILWNKKYAEIYNRSSDLFEPGARLEDTIRVGVERGDYPEAIGREEEWIAERLEKLYHPGDRHEQILGDGRVILIEERLTGDGGVIGLRVDITELKQREASFRLLFDSNPVPMIVCAMDDEHILGVNDAAVEHYGYSRAEFEKLTIRNIQAFESEPPWAGDLSSDELTARTWKHVRADGTLIDLAIYSRHLVYNDQPAVLLALMDITERKRAEARLAFMAQHDGLTGLPNRNLLRQHMDEILLHTRRSAEKVAVLVIGLDNFKAVNDTLGHGIGDKLLRGVAKRLRSTLREEDTLARLNSDEFAIVQSGLARPEDAVILAKRLLEAIADPYLLDGHSVVIGASIGIAMAPGDGDESEKLLKSADMALSRAKNDSRGTFSFFEAGMDARAQSRRKTELDLRDAIQNDVLRPYYQPLICLSSGRITGFEALVRWPDPERGMISPAEFIPVAEETGLINGLGGLMLRRSCMDAALWPDDVRVAVNLSPLQFRTGNLLSIVMDALKQSGLPAKRLELEITETLLLEKSSQVLATLHALRALGVRISMDDFGTGYSSLSYLRSFPFDKIKIDQSFVRDLGSNRDAQAIVRSIISLGKGLGVTITAEGVETEAELSCLRAEGCHEGQGFLFSRARPNVEIIRLLQAQCGADSDGTPEMDSDAALVA</sequence>
<protein>
    <submittedName>
        <fullName evidence="4">Diguanylate cyclase/phosphodiesterase</fullName>
    </submittedName>
</protein>
<evidence type="ECO:0000313" key="4">
    <source>
        <dbReference type="EMBL" id="SHG26086.1"/>
    </source>
</evidence>
<dbReference type="InterPro" id="IPR001633">
    <property type="entry name" value="EAL_dom"/>
</dbReference>
<dbReference type="Gene3D" id="3.30.70.270">
    <property type="match status" value="1"/>
</dbReference>
<dbReference type="Pfam" id="PF13188">
    <property type="entry name" value="PAS_8"/>
    <property type="match status" value="1"/>
</dbReference>
<dbReference type="SUPFAM" id="SSF141868">
    <property type="entry name" value="EAL domain-like"/>
    <property type="match status" value="1"/>
</dbReference>
<evidence type="ECO:0000259" key="1">
    <source>
        <dbReference type="PROSITE" id="PS50112"/>
    </source>
</evidence>
<proteinExistence type="predicted"/>
<dbReference type="PANTHER" id="PTHR44757:SF2">
    <property type="entry name" value="BIOFILM ARCHITECTURE MAINTENANCE PROTEIN MBAA"/>
    <property type="match status" value="1"/>
</dbReference>
<dbReference type="OrthoDB" id="9814202at2"/>
<accession>A0A1M5ICQ6</accession>
<dbReference type="InterPro" id="IPR035965">
    <property type="entry name" value="PAS-like_dom_sf"/>
</dbReference>
<dbReference type="InterPro" id="IPR029787">
    <property type="entry name" value="Nucleotide_cyclase"/>
</dbReference>
<dbReference type="EMBL" id="LT670818">
    <property type="protein sequence ID" value="SHG26086.1"/>
    <property type="molecule type" value="Genomic_DNA"/>
</dbReference>
<dbReference type="Pfam" id="PF00563">
    <property type="entry name" value="EAL"/>
    <property type="match status" value="1"/>
</dbReference>
<dbReference type="InterPro" id="IPR035919">
    <property type="entry name" value="EAL_sf"/>
</dbReference>
<evidence type="ECO:0000259" key="3">
    <source>
        <dbReference type="PROSITE" id="PS50887"/>
    </source>
</evidence>
<name>A0A1M5ICQ6_9BRAD</name>
<dbReference type="SMART" id="SM00091">
    <property type="entry name" value="PAS"/>
    <property type="match status" value="2"/>
</dbReference>
<dbReference type="PROSITE" id="PS50883">
    <property type="entry name" value="EAL"/>
    <property type="match status" value="1"/>
</dbReference>
<dbReference type="Proteomes" id="UP000190675">
    <property type="component" value="Chromosome I"/>
</dbReference>
<dbReference type="Pfam" id="PF00990">
    <property type="entry name" value="GGDEF"/>
    <property type="match status" value="1"/>
</dbReference>